<reference key="2">
    <citation type="submission" date="2011-05" db="EMBL/GenBank/DDBJ databases">
        <title>Complete genome sequence of the aerobic marine methanotroph Methylomonas methanica MC09.</title>
        <authorList>
            <person name="Boden R."/>
            <person name="Cunliffe M."/>
            <person name="Scanlan J."/>
            <person name="Moussard H."/>
            <person name="Kits K.D."/>
            <person name="Klotz M."/>
            <person name="Jetten M."/>
            <person name="Vuilleumier S."/>
            <person name="Han J."/>
            <person name="Peters L."/>
            <person name="Mikhailova N."/>
            <person name="Teshima H."/>
            <person name="Tapia R."/>
            <person name="Kyrpides N."/>
            <person name="Ivanova N."/>
            <person name="Pagani I."/>
            <person name="Cheng J.-F."/>
            <person name="Goodwin L."/>
            <person name="Han C."/>
            <person name="Hauser L."/>
            <person name="Land M."/>
            <person name="Lapidus A."/>
            <person name="Lucas S."/>
            <person name="Pitluck S."/>
            <person name="Woyke T."/>
            <person name="Stein L.Y."/>
            <person name="Murrell C."/>
        </authorList>
    </citation>
    <scope>NUCLEOTIDE SEQUENCE</scope>
    <source>
        <strain>MC09</strain>
    </source>
</reference>
<dbReference type="eggNOG" id="COG1408">
    <property type="taxonomic scope" value="Bacteria"/>
</dbReference>
<keyword evidence="2" id="KW-0732">Signal</keyword>
<dbReference type="EMBL" id="CP002738">
    <property type="protein sequence ID" value="AEG01869.1"/>
    <property type="molecule type" value="Genomic_DNA"/>
</dbReference>
<reference evidence="4" key="3">
    <citation type="submission" date="2011-05" db="EMBL/GenBank/DDBJ databases">
        <title>Complete sequence of Methylomonas methanica MC09.</title>
        <authorList>
            <consortium name="US DOE Joint Genome Institute"/>
            <person name="Lucas S."/>
            <person name="Han J."/>
            <person name="Lapidus A."/>
            <person name="Cheng J.-F."/>
            <person name="Goodwin L."/>
            <person name="Pitluck S."/>
            <person name="Peters L."/>
            <person name="Mikhailova N."/>
            <person name="Teshima H."/>
            <person name="Han C."/>
            <person name="Tapia R."/>
            <person name="Land M."/>
            <person name="Hauser L."/>
            <person name="Kyrpides N."/>
            <person name="Ivanova N."/>
            <person name="Pagani I."/>
            <person name="Stein L."/>
            <person name="Woyke T."/>
        </authorList>
    </citation>
    <scope>NUCLEOTIDE SEQUENCE [LARGE SCALE GENOMIC DNA]</scope>
    <source>
        <strain evidence="4">MC09</strain>
    </source>
</reference>
<accession>G0A7M6</accession>
<feature type="region of interest" description="Disordered" evidence="1">
    <location>
        <begin position="25"/>
        <end position="44"/>
    </location>
</feature>
<dbReference type="KEGG" id="mmt:Metme_3503"/>
<dbReference type="OrthoDB" id="58809at2"/>
<protein>
    <recommendedName>
        <fullName evidence="5">Calcineurin-like phosphoesterase domain-containing protein</fullName>
    </recommendedName>
</protein>
<evidence type="ECO:0000313" key="3">
    <source>
        <dbReference type="EMBL" id="AEG01869.1"/>
    </source>
</evidence>
<dbReference type="InterPro" id="IPR029052">
    <property type="entry name" value="Metallo-depent_PP-like"/>
</dbReference>
<gene>
    <name evidence="3" type="ordered locus">Metme_3503</name>
</gene>
<sequence>MKNFAQMTLLAASIAALSPFAATADSKHGRHHHDERRGEHHHKHKPLKVALWGDEFYSNDEAVKSIQIEQTISSMNKHHLDFTLFAGDTKNGSSLCTDQAIGQDVIDIFDSLNVPTLYSLGDNEWTDCHRTNNGSYDPLERLSYLRGTFFSDNLSQGKHPMAVERQGELGQAYSENSRFTKSNVEFVALHVPGSNNNLVVTAKQCTNKSNRTQADCDAATAEFQARNLKNVEWLQDSFAKARENGNAGIVILIQADIYFPFELSDGGYQDDFLPQLDANNGYTDFFNTLVNETRNFDGQVLLVHGDSHYYKIDKAMFNDDGTLTSNFSRVQVFGSLENSWIEMTVDPSSENVFSFSPVVLSH</sequence>
<dbReference type="STRING" id="857087.Metme_3503"/>
<keyword evidence="4" id="KW-1185">Reference proteome</keyword>
<reference evidence="3 4" key="1">
    <citation type="journal article" date="2011" name="J. Bacteriol.">
        <title>Complete Genome Sequence of the Aerobic Marine Methanotroph Methylomonas methanica MC09.</title>
        <authorList>
            <person name="Boden R."/>
            <person name="Cunliffe M."/>
            <person name="Scanlan J."/>
            <person name="Moussard H."/>
            <person name="Kits K.D."/>
            <person name="Klotz M.G."/>
            <person name="Jetten M.S."/>
            <person name="Vuilleumier S."/>
            <person name="Han J."/>
            <person name="Peters L."/>
            <person name="Mikhailova N."/>
            <person name="Teshima H."/>
            <person name="Tapia R."/>
            <person name="Kyrpides N."/>
            <person name="Ivanova N."/>
            <person name="Pagani I."/>
            <person name="Cheng J.F."/>
            <person name="Goodwin L."/>
            <person name="Han C."/>
            <person name="Hauser L."/>
            <person name="Land M.L."/>
            <person name="Lapidus A."/>
            <person name="Lucas S."/>
            <person name="Pitluck S."/>
            <person name="Woyke T."/>
            <person name="Stein L."/>
            <person name="Murrell J.C."/>
        </authorList>
    </citation>
    <scope>NUCLEOTIDE SEQUENCE [LARGE SCALE GENOMIC DNA]</scope>
    <source>
        <strain evidence="3 4">MC09</strain>
    </source>
</reference>
<dbReference type="AlphaFoldDB" id="G0A7M6"/>
<dbReference type="HOGENOM" id="CLU_046405_1_0_6"/>
<evidence type="ECO:0008006" key="5">
    <source>
        <dbReference type="Google" id="ProtNLM"/>
    </source>
</evidence>
<evidence type="ECO:0000256" key="1">
    <source>
        <dbReference type="SAM" id="MobiDB-lite"/>
    </source>
</evidence>
<name>G0A7M6_METMM</name>
<evidence type="ECO:0000313" key="4">
    <source>
        <dbReference type="Proteomes" id="UP000008888"/>
    </source>
</evidence>
<dbReference type="SUPFAM" id="SSF56300">
    <property type="entry name" value="Metallo-dependent phosphatases"/>
    <property type="match status" value="1"/>
</dbReference>
<organism evidence="3 4">
    <name type="scientific">Methylomonas methanica (strain DSM 25384 / MC09)</name>
    <dbReference type="NCBI Taxonomy" id="857087"/>
    <lineage>
        <taxon>Bacteria</taxon>
        <taxon>Pseudomonadati</taxon>
        <taxon>Pseudomonadota</taxon>
        <taxon>Gammaproteobacteria</taxon>
        <taxon>Methylococcales</taxon>
        <taxon>Methylococcaceae</taxon>
        <taxon>Methylomonas</taxon>
    </lineage>
</organism>
<dbReference type="Proteomes" id="UP000008888">
    <property type="component" value="Chromosome"/>
</dbReference>
<dbReference type="RefSeq" id="WP_013820094.1">
    <property type="nucleotide sequence ID" value="NC_015572.1"/>
</dbReference>
<feature type="chain" id="PRO_5003396423" description="Calcineurin-like phosphoesterase domain-containing protein" evidence="2">
    <location>
        <begin position="25"/>
        <end position="362"/>
    </location>
</feature>
<feature type="signal peptide" evidence="2">
    <location>
        <begin position="1"/>
        <end position="24"/>
    </location>
</feature>
<proteinExistence type="predicted"/>
<feature type="compositionally biased region" description="Basic residues" evidence="1">
    <location>
        <begin position="28"/>
        <end position="44"/>
    </location>
</feature>
<evidence type="ECO:0000256" key="2">
    <source>
        <dbReference type="SAM" id="SignalP"/>
    </source>
</evidence>